<keyword evidence="4" id="KW-0560">Oxidoreductase</keyword>
<dbReference type="EMBL" id="JBBWUH010000001">
    <property type="protein sequence ID" value="KAK8177495.1"/>
    <property type="molecule type" value="Genomic_DNA"/>
</dbReference>
<evidence type="ECO:0000256" key="6">
    <source>
        <dbReference type="SAM" id="MobiDB-lite"/>
    </source>
</evidence>
<evidence type="ECO:0000256" key="3">
    <source>
        <dbReference type="ARBA" id="ARBA00022827"/>
    </source>
</evidence>
<gene>
    <name evidence="8" type="ORF">IWX90DRAFT_19823</name>
</gene>
<keyword evidence="5" id="KW-0503">Monooxygenase</keyword>
<protein>
    <submittedName>
        <fullName evidence="8">FAD binding domain protein</fullName>
    </submittedName>
</protein>
<evidence type="ECO:0000256" key="1">
    <source>
        <dbReference type="ARBA" id="ARBA00007992"/>
    </source>
</evidence>
<evidence type="ECO:0000313" key="9">
    <source>
        <dbReference type="Proteomes" id="UP001456524"/>
    </source>
</evidence>
<feature type="compositionally biased region" description="Basic and acidic residues" evidence="6">
    <location>
        <begin position="366"/>
        <end position="380"/>
    </location>
</feature>
<dbReference type="SUPFAM" id="SSF54373">
    <property type="entry name" value="FAD-linked reductases, C-terminal domain"/>
    <property type="match status" value="1"/>
</dbReference>
<accession>A0ABR1Y7T7</accession>
<dbReference type="InterPro" id="IPR002938">
    <property type="entry name" value="FAD-bd"/>
</dbReference>
<keyword evidence="2" id="KW-0285">Flavoprotein</keyword>
<dbReference type="Pfam" id="PF01494">
    <property type="entry name" value="FAD_binding_3"/>
    <property type="match status" value="1"/>
</dbReference>
<dbReference type="Gene3D" id="3.50.50.60">
    <property type="entry name" value="FAD/NAD(P)-binding domain"/>
    <property type="match status" value="1"/>
</dbReference>
<dbReference type="SUPFAM" id="SSF51905">
    <property type="entry name" value="FAD/NAD(P)-binding domain"/>
    <property type="match status" value="1"/>
</dbReference>
<dbReference type="InterPro" id="IPR050493">
    <property type="entry name" value="FAD-dep_Monooxygenase_BioMet"/>
</dbReference>
<dbReference type="InterPro" id="IPR036188">
    <property type="entry name" value="FAD/NAD-bd_sf"/>
</dbReference>
<comment type="similarity">
    <text evidence="1">Belongs to the paxM FAD-dependent monooxygenase family.</text>
</comment>
<feature type="domain" description="FAD-binding" evidence="7">
    <location>
        <begin position="8"/>
        <end position="370"/>
    </location>
</feature>
<sequence length="399" mass="42841">MAQPRPLKVLIAGAGIGGLGAAIALRQQGHVVELFERSRLASEIGAAIHLAPNFTTLLLRLGLDPVSYGATQNRGLAMFDASGKPGFTKTYDAERPLWQADWFFIQRAGLHRMLKDAATGAEGRGTPAVLNTGCAVANVDCAVGTITLEDGRQISGDVVLIADGVHSQSRKAVSGVERTPFSAGKCCYRWLVPTDIVKADPGTRPLVERPGLFVDIEGDDKRIVIYPCGNNTITNCLAFVSMEDMWDPEKPGAPKTAKEAMIAAYSNLSDGFRRLLEIAPDGSESDSGVKLWPLLDMASLPTWVNGRAALLGDAAHPFLPYLGQGGAIAVEDAVSLGVLLPLGTAASEIPARLQLYQQCRKERAERVQENTRIRGRHPDGSEGPPPTSELTTYHVWLRL</sequence>
<evidence type="ECO:0000256" key="4">
    <source>
        <dbReference type="ARBA" id="ARBA00023002"/>
    </source>
</evidence>
<proteinExistence type="inferred from homology"/>
<keyword evidence="9" id="KW-1185">Reference proteome</keyword>
<comment type="caution">
    <text evidence="8">The sequence shown here is derived from an EMBL/GenBank/DDBJ whole genome shotgun (WGS) entry which is preliminary data.</text>
</comment>
<dbReference type="PANTHER" id="PTHR13789:SF261">
    <property type="entry name" value="HYDROXYLASE, PUTATIVE (AFU_ORTHOLOGUE AFUA_7G00590)-RELATED"/>
    <property type="match status" value="1"/>
</dbReference>
<feature type="region of interest" description="Disordered" evidence="6">
    <location>
        <begin position="366"/>
        <end position="389"/>
    </location>
</feature>
<dbReference type="Proteomes" id="UP001456524">
    <property type="component" value="Unassembled WGS sequence"/>
</dbReference>
<evidence type="ECO:0000259" key="7">
    <source>
        <dbReference type="Pfam" id="PF01494"/>
    </source>
</evidence>
<evidence type="ECO:0000313" key="8">
    <source>
        <dbReference type="EMBL" id="KAK8177495.1"/>
    </source>
</evidence>
<evidence type="ECO:0000256" key="2">
    <source>
        <dbReference type="ARBA" id="ARBA00022630"/>
    </source>
</evidence>
<name>A0ABR1Y7T7_9PEZI</name>
<reference evidence="8 9" key="1">
    <citation type="journal article" date="2022" name="G3 (Bethesda)">
        <title>Enemy or ally: a genomic approach to elucidate the lifestyle of Phyllosticta citrichinaensis.</title>
        <authorList>
            <person name="Buijs V.A."/>
            <person name="Groenewald J.Z."/>
            <person name="Haridas S."/>
            <person name="LaButti K.M."/>
            <person name="Lipzen A."/>
            <person name="Martin F.M."/>
            <person name="Barry K."/>
            <person name="Grigoriev I.V."/>
            <person name="Crous P.W."/>
            <person name="Seidl M.F."/>
        </authorList>
    </citation>
    <scope>NUCLEOTIDE SEQUENCE [LARGE SCALE GENOMIC DNA]</scope>
    <source>
        <strain evidence="8 9">CBS 129764</strain>
    </source>
</reference>
<evidence type="ECO:0000256" key="5">
    <source>
        <dbReference type="ARBA" id="ARBA00023033"/>
    </source>
</evidence>
<dbReference type="PANTHER" id="PTHR13789">
    <property type="entry name" value="MONOOXYGENASE"/>
    <property type="match status" value="1"/>
</dbReference>
<keyword evidence="3" id="KW-0274">FAD</keyword>
<organism evidence="8 9">
    <name type="scientific">Phyllosticta citrichinensis</name>
    <dbReference type="NCBI Taxonomy" id="1130410"/>
    <lineage>
        <taxon>Eukaryota</taxon>
        <taxon>Fungi</taxon>
        <taxon>Dikarya</taxon>
        <taxon>Ascomycota</taxon>
        <taxon>Pezizomycotina</taxon>
        <taxon>Dothideomycetes</taxon>
        <taxon>Dothideomycetes incertae sedis</taxon>
        <taxon>Botryosphaeriales</taxon>
        <taxon>Phyllostictaceae</taxon>
        <taxon>Phyllosticta</taxon>
    </lineage>
</organism>
<dbReference type="PRINTS" id="PR00420">
    <property type="entry name" value="RNGMNOXGNASE"/>
</dbReference>